<feature type="compositionally biased region" description="Low complexity" evidence="1">
    <location>
        <begin position="472"/>
        <end position="486"/>
    </location>
</feature>
<feature type="compositionally biased region" description="Gly residues" evidence="1">
    <location>
        <begin position="1380"/>
        <end position="1398"/>
    </location>
</feature>
<feature type="region of interest" description="Disordered" evidence="1">
    <location>
        <begin position="1311"/>
        <end position="1344"/>
    </location>
</feature>
<feature type="compositionally biased region" description="Pro residues" evidence="1">
    <location>
        <begin position="391"/>
        <end position="402"/>
    </location>
</feature>
<dbReference type="InterPro" id="IPR044849">
    <property type="entry name" value="CASTOR/POLLUX/SYM8-like"/>
</dbReference>
<keyword evidence="2" id="KW-0812">Transmembrane</keyword>
<proteinExistence type="predicted"/>
<feature type="compositionally biased region" description="Low complexity" evidence="1">
    <location>
        <begin position="790"/>
        <end position="800"/>
    </location>
</feature>
<dbReference type="OrthoDB" id="414047at2759"/>
<feature type="compositionally biased region" description="Low complexity" evidence="1">
    <location>
        <begin position="774"/>
        <end position="783"/>
    </location>
</feature>
<dbReference type="EMBL" id="JAEHOE010000206">
    <property type="protein sequence ID" value="KAG2482705.1"/>
    <property type="molecule type" value="Genomic_DNA"/>
</dbReference>
<feature type="transmembrane region" description="Helical" evidence="2">
    <location>
        <begin position="83"/>
        <end position="107"/>
    </location>
</feature>
<evidence type="ECO:0000256" key="2">
    <source>
        <dbReference type="SAM" id="Phobius"/>
    </source>
</evidence>
<evidence type="ECO:0000313" key="4">
    <source>
        <dbReference type="Proteomes" id="UP000612055"/>
    </source>
</evidence>
<keyword evidence="2" id="KW-1133">Transmembrane helix</keyword>
<feature type="compositionally biased region" description="Pro residues" evidence="1">
    <location>
        <begin position="956"/>
        <end position="967"/>
    </location>
</feature>
<feature type="region of interest" description="Disordered" evidence="1">
    <location>
        <begin position="604"/>
        <end position="651"/>
    </location>
</feature>
<sequence length="1461" mass="140934">MTFAVKPVRRRVVSISSRLVQSTILDFRVRLLLLAALSLAAIGLGGLLHTFASGHSWTRSAYLVYGLLFRVPALGAVRPDEPLASAAVLNVVFLFGTFVFAILVGLIGEEVKGTIKALRAGGAPLDLYGHIVLLNFTADATAVAVLRQLAEDAARPGSPLAGRPLVVLAAPPPPAGGGGGGGGAGGGGGGGGDLEGALKRVVADALQGRRACEWHLRVGSPLRPADLARVCAPAAAALVLLADPRVGQGAAAAAAGAAHCVQAQALMCLSLALGQSGRGGGGGRGRHPPTIVVQSPAGAPLGGGRAPISGSAAPAAAAAAASESGPVATFRSLAAAEGSRAAVIEVRDVGIVDRLVAQTVLQPGVATVLARLFGSSGGEGSGFRWVEWSGAPPPPPPGPPPGSAEVRGGKAGGGGGEAGADVAADCTGGTGLRRRRGGGMPRTLSHGPRTFSSTGTGEAAGGGTNGGGKKGGALSRSTSAARSSASCLRETVREESEAEDDEDAGVGGGSGDRDDSFSDEDAAAAAGSVAVERATAAAAAAFSTGGGTTGTGGGGGNGGRSRANTWVAGGVGGGSTMYGEVRQAMERAWADAGGGSVTATAAAANGGATAAGPSRRHRASSPGGATAVPDASPSSRLLAGPPVPALPPPPPLPARRLFGAGGKVGKGYGTVVVGFRSAATGTLRLNPRDPTPVYPGDQVLLLTAPYDDMTHAQYGLGHVPYDSTPDKAMYGERWASRGVSTSDGGWGWAWGWGWLGGSRRRAASDDGGGGGASWGPAAAAARPFTRRRPAATTTGTACAPLQPPSPPAAATPSPLHPWASEPLAAPRLGRTSLPGPADGGASPTSSSAPFPATPATPHADAPAAAATAAVTAGGAGATGGGGNGNGRPAAVGLLSQAPALGPRGPTAAPGGARPQHIIVISRTAAAVREVVAGLQEFAPVGSTIALVTHAAGRTPGPAPPTPPPAPPASDGTATPPRPHAAAAAAASAAAAVAAARPSASGAAATGFATVSSFAAASQAAAAAAAGSAATLVMPCLAASWPVCESDLVAAGLSSASAVLVARDSGLAPYEADATSLSVVLQLLATLTDPTRSPLRRSPSAAAAAASVAASAAASRPATAAASRSASGPPPPLAPIGAADGGAGADAPPPLPTVPDSPRGPAAPEAPAAAGGWGPDAAQWAGGGGGGGGGGPGPLHVVVCLHSTRVRDTLLGFVAGLGCAPPFSLEALVPEEHRALLLAGVVRQPQVGRGLGGGAMGGRGANVCVWAEGLLLAGVVRQPQSHAIMTGLLSDRPGAPEVYLVPPTRLLASATAAASAWHPETPDRAAADGSALPPPPPPPPPPLAGLSFRQVAAAARAAGCTAIGVLRSAAAPAAGLPPTGSGQGGRARRSGGGALGLAGPGSWWLGRRGPAEEAGEGGEAGAGLGVGAGLGCAGRLQLAPPPDMPLGLAPGDRLVVLAAEPV</sequence>
<dbReference type="GO" id="GO:0006811">
    <property type="term" value="P:monoatomic ion transport"/>
    <property type="evidence" value="ECO:0007669"/>
    <property type="project" value="InterPro"/>
</dbReference>
<feature type="compositionally biased region" description="Pro residues" evidence="1">
    <location>
        <begin position="1331"/>
        <end position="1342"/>
    </location>
</feature>
<name>A0A835XKE9_9CHLO</name>
<feature type="region of interest" description="Disordered" evidence="1">
    <location>
        <begin position="760"/>
        <end position="864"/>
    </location>
</feature>
<feature type="compositionally biased region" description="Low complexity" evidence="1">
    <location>
        <begin position="968"/>
        <end position="981"/>
    </location>
</feature>
<dbReference type="Proteomes" id="UP000612055">
    <property type="component" value="Unassembled WGS sequence"/>
</dbReference>
<feature type="compositionally biased region" description="Low complexity" evidence="1">
    <location>
        <begin position="834"/>
        <end position="864"/>
    </location>
</feature>
<feature type="region of interest" description="Disordered" evidence="1">
    <location>
        <begin position="543"/>
        <end position="568"/>
    </location>
</feature>
<dbReference type="PANTHER" id="PTHR31563">
    <property type="entry name" value="ION CHANNEL POLLUX-RELATED"/>
    <property type="match status" value="1"/>
</dbReference>
<feature type="region of interest" description="Disordered" evidence="1">
    <location>
        <begin position="1371"/>
        <end position="1419"/>
    </location>
</feature>
<feature type="compositionally biased region" description="Gly residues" evidence="1">
    <location>
        <begin position="458"/>
        <end position="471"/>
    </location>
</feature>
<reference evidence="3" key="1">
    <citation type="journal article" date="2020" name="bioRxiv">
        <title>Comparative genomics of Chlamydomonas.</title>
        <authorList>
            <person name="Craig R.J."/>
            <person name="Hasan A.R."/>
            <person name="Ness R.W."/>
            <person name="Keightley P.D."/>
        </authorList>
    </citation>
    <scope>NUCLEOTIDE SEQUENCE</scope>
    <source>
        <strain evidence="3">CCAP 11/70</strain>
    </source>
</reference>
<feature type="region of interest" description="Disordered" evidence="1">
    <location>
        <begin position="1119"/>
        <end position="1188"/>
    </location>
</feature>
<feature type="compositionally biased region" description="Gly residues" evidence="1">
    <location>
        <begin position="544"/>
        <end position="559"/>
    </location>
</feature>
<feature type="region of interest" description="Disordered" evidence="1">
    <location>
        <begin position="950"/>
        <end position="981"/>
    </location>
</feature>
<feature type="compositionally biased region" description="Pro residues" evidence="1">
    <location>
        <begin position="641"/>
        <end position="651"/>
    </location>
</feature>
<gene>
    <name evidence="3" type="ORF">HYH03_018385</name>
</gene>
<protein>
    <submittedName>
        <fullName evidence="3">Uncharacterized protein</fullName>
    </submittedName>
</protein>
<dbReference type="PANTHER" id="PTHR31563:SF10">
    <property type="entry name" value="ION CHANNEL POLLUX-RELATED"/>
    <property type="match status" value="1"/>
</dbReference>
<keyword evidence="4" id="KW-1185">Reference proteome</keyword>
<feature type="transmembrane region" description="Helical" evidence="2">
    <location>
        <begin position="27"/>
        <end position="48"/>
    </location>
</feature>
<organism evidence="3 4">
    <name type="scientific">Edaphochlamys debaryana</name>
    <dbReference type="NCBI Taxonomy" id="47281"/>
    <lineage>
        <taxon>Eukaryota</taxon>
        <taxon>Viridiplantae</taxon>
        <taxon>Chlorophyta</taxon>
        <taxon>core chlorophytes</taxon>
        <taxon>Chlorophyceae</taxon>
        <taxon>CS clade</taxon>
        <taxon>Chlamydomonadales</taxon>
        <taxon>Chlamydomonadales incertae sedis</taxon>
        <taxon>Edaphochlamys</taxon>
    </lineage>
</organism>
<comment type="caution">
    <text evidence="3">The sequence shown here is derived from an EMBL/GenBank/DDBJ whole genome shotgun (WGS) entry which is preliminary data.</text>
</comment>
<keyword evidence="2" id="KW-0472">Membrane</keyword>
<feature type="region of interest" description="Disordered" evidence="1">
    <location>
        <begin position="383"/>
        <end position="525"/>
    </location>
</feature>
<feature type="compositionally biased region" description="Gly residues" evidence="1">
    <location>
        <begin position="409"/>
        <end position="418"/>
    </location>
</feature>
<feature type="compositionally biased region" description="Low complexity" evidence="1">
    <location>
        <begin position="1159"/>
        <end position="1179"/>
    </location>
</feature>
<accession>A0A835XKE9</accession>
<feature type="transmembrane region" description="Helical" evidence="2">
    <location>
        <begin position="60"/>
        <end position="77"/>
    </location>
</feature>
<evidence type="ECO:0000313" key="3">
    <source>
        <dbReference type="EMBL" id="KAG2482705.1"/>
    </source>
</evidence>
<evidence type="ECO:0000256" key="1">
    <source>
        <dbReference type="SAM" id="MobiDB-lite"/>
    </source>
</evidence>